<feature type="transmembrane region" description="Helical" evidence="8">
    <location>
        <begin position="238"/>
        <end position="259"/>
    </location>
</feature>
<evidence type="ECO:0000256" key="6">
    <source>
        <dbReference type="PIRSR" id="PIRSR604254-1"/>
    </source>
</evidence>
<keyword evidence="10" id="KW-1185">Reference proteome</keyword>
<comment type="similarity">
    <text evidence="2">Belongs to the ADIPOR family.</text>
</comment>
<dbReference type="EMBL" id="JAVRRD010000005">
    <property type="protein sequence ID" value="KAK5058833.1"/>
    <property type="molecule type" value="Genomic_DNA"/>
</dbReference>
<comment type="caution">
    <text evidence="9">The sequence shown here is derived from an EMBL/GenBank/DDBJ whole genome shotgun (WGS) entry which is preliminary data.</text>
</comment>
<keyword evidence="6" id="KW-0862">Zinc</keyword>
<keyword evidence="3 8" id="KW-0812">Transmembrane</keyword>
<evidence type="ECO:0000313" key="10">
    <source>
        <dbReference type="Proteomes" id="UP001358417"/>
    </source>
</evidence>
<evidence type="ECO:0000256" key="3">
    <source>
        <dbReference type="ARBA" id="ARBA00022692"/>
    </source>
</evidence>
<feature type="transmembrane region" description="Helical" evidence="8">
    <location>
        <begin position="279"/>
        <end position="299"/>
    </location>
</feature>
<dbReference type="Pfam" id="PF03006">
    <property type="entry name" value="HlyIII"/>
    <property type="match status" value="1"/>
</dbReference>
<dbReference type="PANTHER" id="PTHR20855">
    <property type="entry name" value="ADIPOR/PROGESTIN RECEPTOR-RELATED"/>
    <property type="match status" value="1"/>
</dbReference>
<sequence>MAANMRKDATKAQVDNQSSPITPDKVTDLWYSLIHWDDLPHWMQDNQHIHGSYRQASHSYSKSLNSILHWHNESVNIWSHLIPATLSLPVAFILYRILQPRYSQASIADIIAMSCFFLGATVCLGMSASYHTVSNHSPSVAKFWNQLDYAGISTLIAGSFVPSVYYAFWCHSAKQWTYWTMIGLLGIACTMASVLPRFRTPAWRPYRAAMFVGMGVSAVFPVLDGLHMFGFYQMQKQIGLSWLVLQGFLYILGAALYAARIPESWYPGKVDTLGSSHQIFHVLIVLAAISHLKGLLVAFDYRHGTLGSVCL</sequence>
<comment type="subcellular location">
    <subcellularLocation>
        <location evidence="1">Membrane</location>
        <topology evidence="1">Multi-pass membrane protein</topology>
    </subcellularLocation>
</comment>
<dbReference type="GO" id="GO:0016020">
    <property type="term" value="C:membrane"/>
    <property type="evidence" value="ECO:0007669"/>
    <property type="project" value="UniProtKB-SubCell"/>
</dbReference>
<keyword evidence="5 8" id="KW-0472">Membrane</keyword>
<evidence type="ECO:0000256" key="4">
    <source>
        <dbReference type="ARBA" id="ARBA00022989"/>
    </source>
</evidence>
<keyword evidence="6" id="KW-0479">Metal-binding</keyword>
<evidence type="ECO:0000256" key="5">
    <source>
        <dbReference type="ARBA" id="ARBA00023136"/>
    </source>
</evidence>
<feature type="region of interest" description="Disordered" evidence="7">
    <location>
        <begin position="1"/>
        <end position="20"/>
    </location>
</feature>
<dbReference type="GO" id="GO:0046872">
    <property type="term" value="F:metal ion binding"/>
    <property type="evidence" value="ECO:0007669"/>
    <property type="project" value="UniProtKB-KW"/>
</dbReference>
<dbReference type="GeneID" id="89979251"/>
<accession>A0AAV9NLW5</accession>
<dbReference type="PANTHER" id="PTHR20855:SF52">
    <property type="entry name" value="ADIPONECTIN RECEPTOR PROTEIN"/>
    <property type="match status" value="1"/>
</dbReference>
<evidence type="ECO:0008006" key="11">
    <source>
        <dbReference type="Google" id="ProtNLM"/>
    </source>
</evidence>
<reference evidence="9 10" key="1">
    <citation type="submission" date="2023-08" db="EMBL/GenBank/DDBJ databases">
        <title>Black Yeasts Isolated from many extreme environments.</title>
        <authorList>
            <person name="Coleine C."/>
            <person name="Stajich J.E."/>
            <person name="Selbmann L."/>
        </authorList>
    </citation>
    <scope>NUCLEOTIDE SEQUENCE [LARGE SCALE GENOMIC DNA]</scope>
    <source>
        <strain evidence="9 10">CCFEE 5792</strain>
    </source>
</reference>
<feature type="binding site" evidence="6">
    <location>
        <position position="131"/>
    </location>
    <ligand>
        <name>Zn(2+)</name>
        <dbReference type="ChEBI" id="CHEBI:29105"/>
    </ligand>
</feature>
<dbReference type="GO" id="GO:0038023">
    <property type="term" value="F:signaling receptor activity"/>
    <property type="evidence" value="ECO:0007669"/>
    <property type="project" value="TreeGrafter"/>
</dbReference>
<dbReference type="RefSeq" id="XP_064709356.1">
    <property type="nucleotide sequence ID" value="XM_064854630.1"/>
</dbReference>
<dbReference type="AlphaFoldDB" id="A0AAV9NLW5"/>
<feature type="transmembrane region" description="Helical" evidence="8">
    <location>
        <begin position="208"/>
        <end position="226"/>
    </location>
</feature>
<dbReference type="GO" id="GO:0006882">
    <property type="term" value="P:intracellular zinc ion homeostasis"/>
    <property type="evidence" value="ECO:0007669"/>
    <property type="project" value="TreeGrafter"/>
</dbReference>
<keyword evidence="4 8" id="KW-1133">Transmembrane helix</keyword>
<evidence type="ECO:0000256" key="1">
    <source>
        <dbReference type="ARBA" id="ARBA00004141"/>
    </source>
</evidence>
<proteinExistence type="inferred from homology"/>
<name>A0AAV9NLW5_9EURO</name>
<feature type="transmembrane region" description="Helical" evidence="8">
    <location>
        <begin position="77"/>
        <end position="98"/>
    </location>
</feature>
<feature type="binding site" evidence="6">
    <location>
        <position position="277"/>
    </location>
    <ligand>
        <name>Zn(2+)</name>
        <dbReference type="ChEBI" id="CHEBI:29105"/>
    </ligand>
</feature>
<feature type="compositionally biased region" description="Basic and acidic residues" evidence="7">
    <location>
        <begin position="1"/>
        <end position="10"/>
    </location>
</feature>
<evidence type="ECO:0000256" key="8">
    <source>
        <dbReference type="SAM" id="Phobius"/>
    </source>
</evidence>
<feature type="binding site" evidence="6">
    <location>
        <position position="281"/>
    </location>
    <ligand>
        <name>Zn(2+)</name>
        <dbReference type="ChEBI" id="CHEBI:29105"/>
    </ligand>
</feature>
<evidence type="ECO:0000256" key="2">
    <source>
        <dbReference type="ARBA" id="ARBA00007018"/>
    </source>
</evidence>
<evidence type="ECO:0000313" key="9">
    <source>
        <dbReference type="EMBL" id="KAK5058833.1"/>
    </source>
</evidence>
<feature type="transmembrane region" description="Helical" evidence="8">
    <location>
        <begin position="176"/>
        <end position="196"/>
    </location>
</feature>
<gene>
    <name evidence="9" type="ORF">LTR84_011097</name>
</gene>
<evidence type="ECO:0000256" key="7">
    <source>
        <dbReference type="SAM" id="MobiDB-lite"/>
    </source>
</evidence>
<organism evidence="9 10">
    <name type="scientific">Exophiala bonariae</name>
    <dbReference type="NCBI Taxonomy" id="1690606"/>
    <lineage>
        <taxon>Eukaryota</taxon>
        <taxon>Fungi</taxon>
        <taxon>Dikarya</taxon>
        <taxon>Ascomycota</taxon>
        <taxon>Pezizomycotina</taxon>
        <taxon>Eurotiomycetes</taxon>
        <taxon>Chaetothyriomycetidae</taxon>
        <taxon>Chaetothyriales</taxon>
        <taxon>Herpotrichiellaceae</taxon>
        <taxon>Exophiala</taxon>
    </lineage>
</organism>
<feature type="transmembrane region" description="Helical" evidence="8">
    <location>
        <begin position="110"/>
        <end position="130"/>
    </location>
</feature>
<dbReference type="Proteomes" id="UP001358417">
    <property type="component" value="Unassembled WGS sequence"/>
</dbReference>
<protein>
    <recommendedName>
        <fullName evidence="11">Hemolysin-III channel protein Izh2</fullName>
    </recommendedName>
</protein>
<feature type="transmembrane region" description="Helical" evidence="8">
    <location>
        <begin position="150"/>
        <end position="169"/>
    </location>
</feature>
<dbReference type="InterPro" id="IPR004254">
    <property type="entry name" value="AdipoR/HlyIII-related"/>
</dbReference>